<dbReference type="SUPFAM" id="SSF56219">
    <property type="entry name" value="DNase I-like"/>
    <property type="match status" value="1"/>
</dbReference>
<evidence type="ECO:0008006" key="4">
    <source>
        <dbReference type="Google" id="ProtNLM"/>
    </source>
</evidence>
<proteinExistence type="predicted"/>
<dbReference type="PANTHER" id="PTHR33710:SF80">
    <property type="entry name" value="ENDONUCLEASE_EXONUCLEASE_PHOSPHATASE"/>
    <property type="match status" value="1"/>
</dbReference>
<dbReference type="Gene3D" id="3.60.10.10">
    <property type="entry name" value="Endonuclease/exonuclease/phosphatase"/>
    <property type="match status" value="1"/>
</dbReference>
<dbReference type="PANTHER" id="PTHR33710">
    <property type="entry name" value="BNAC02G09200D PROTEIN"/>
    <property type="match status" value="1"/>
</dbReference>
<dbReference type="EMBL" id="JAKOGI010000231">
    <property type="protein sequence ID" value="KAJ8439070.1"/>
    <property type="molecule type" value="Genomic_DNA"/>
</dbReference>
<organism evidence="2 3">
    <name type="scientific">Carnegiea gigantea</name>
    <dbReference type="NCBI Taxonomy" id="171969"/>
    <lineage>
        <taxon>Eukaryota</taxon>
        <taxon>Viridiplantae</taxon>
        <taxon>Streptophyta</taxon>
        <taxon>Embryophyta</taxon>
        <taxon>Tracheophyta</taxon>
        <taxon>Spermatophyta</taxon>
        <taxon>Magnoliopsida</taxon>
        <taxon>eudicotyledons</taxon>
        <taxon>Gunneridae</taxon>
        <taxon>Pentapetalae</taxon>
        <taxon>Caryophyllales</taxon>
        <taxon>Cactineae</taxon>
        <taxon>Cactaceae</taxon>
        <taxon>Cactoideae</taxon>
        <taxon>Echinocereeae</taxon>
        <taxon>Carnegiea</taxon>
    </lineage>
</organism>
<accession>A0A9Q1K8Z6</accession>
<keyword evidence="3" id="KW-1185">Reference proteome</keyword>
<sequence length="230" mass="26634">MLGHEEMNCRKKTQGRKEWRIKAHVDVEQNADEQSILRQEGQVNKSVEDGGLNSPNKQEDVKNFLHKHGVRFVALLETKVKLENWYTNVDYNPKVRIWVAWQGKAFQVNIKQTSGQLVHGKATHATIQKQFYVTFVYEVNTLAGRLPLWQDLKSIVHTIHEPWCVVGDFNVVLHPEKRVEGDVIQHAEVVDFAKCLEDCELHEVNTSGAFFTWTNRTIWSKIDRAMMNSL</sequence>
<dbReference type="AlphaFoldDB" id="A0A9Q1K8Z6"/>
<dbReference type="Proteomes" id="UP001153076">
    <property type="component" value="Unassembled WGS sequence"/>
</dbReference>
<reference evidence="2" key="1">
    <citation type="submission" date="2022-04" db="EMBL/GenBank/DDBJ databases">
        <title>Carnegiea gigantea Genome sequencing and assembly v2.</title>
        <authorList>
            <person name="Copetti D."/>
            <person name="Sanderson M.J."/>
            <person name="Burquez A."/>
            <person name="Wojciechowski M.F."/>
        </authorList>
    </citation>
    <scope>NUCLEOTIDE SEQUENCE</scope>
    <source>
        <strain evidence="2">SGP5-SGP5p</strain>
        <tissue evidence="2">Aerial part</tissue>
    </source>
</reference>
<comment type="caution">
    <text evidence="2">The sequence shown here is derived from an EMBL/GenBank/DDBJ whole genome shotgun (WGS) entry which is preliminary data.</text>
</comment>
<dbReference type="InterPro" id="IPR036691">
    <property type="entry name" value="Endo/exonu/phosph_ase_sf"/>
</dbReference>
<evidence type="ECO:0000313" key="2">
    <source>
        <dbReference type="EMBL" id="KAJ8439070.1"/>
    </source>
</evidence>
<evidence type="ECO:0000256" key="1">
    <source>
        <dbReference type="SAM" id="MobiDB-lite"/>
    </source>
</evidence>
<gene>
    <name evidence="2" type="ORF">Cgig2_018464</name>
</gene>
<evidence type="ECO:0000313" key="3">
    <source>
        <dbReference type="Proteomes" id="UP001153076"/>
    </source>
</evidence>
<dbReference type="OrthoDB" id="1742140at2759"/>
<feature type="region of interest" description="Disordered" evidence="1">
    <location>
        <begin position="38"/>
        <end position="57"/>
    </location>
</feature>
<protein>
    <recommendedName>
        <fullName evidence="4">Endonuclease/exonuclease/phosphatase domain-containing protein</fullName>
    </recommendedName>
</protein>
<name>A0A9Q1K8Z6_9CARY</name>